<reference evidence="10" key="1">
    <citation type="submission" date="2025-08" db="UniProtKB">
        <authorList>
            <consortium name="RefSeq"/>
        </authorList>
    </citation>
    <scope>IDENTIFICATION</scope>
    <source>
        <tissue evidence="10">Gonads</tissue>
    </source>
</reference>
<dbReference type="GO" id="GO:0005509">
    <property type="term" value="F:calcium ion binding"/>
    <property type="evidence" value="ECO:0007669"/>
    <property type="project" value="InterPro"/>
</dbReference>
<dbReference type="PROSITE" id="PS50026">
    <property type="entry name" value="EGF_3"/>
    <property type="match status" value="2"/>
</dbReference>
<dbReference type="InterPro" id="IPR000742">
    <property type="entry name" value="EGF"/>
</dbReference>
<dbReference type="Gene3D" id="2.10.25.10">
    <property type="entry name" value="Laminin"/>
    <property type="match status" value="2"/>
</dbReference>
<dbReference type="KEGG" id="lak:106172917"/>
<evidence type="ECO:0000256" key="7">
    <source>
        <dbReference type="SAM" id="SignalP"/>
    </source>
</evidence>
<dbReference type="PANTHER" id="PTHR12916">
    <property type="entry name" value="CYTOCHROME C OXIDASE POLYPEPTIDE VIC-2"/>
    <property type="match status" value="1"/>
</dbReference>
<keyword evidence="5" id="KW-0325">Glycoprotein</keyword>
<dbReference type="SMART" id="SM00179">
    <property type="entry name" value="EGF_CA"/>
    <property type="match status" value="2"/>
</dbReference>
<dbReference type="CDD" id="cd00054">
    <property type="entry name" value="EGF_CA"/>
    <property type="match status" value="2"/>
</dbReference>
<keyword evidence="9" id="KW-1185">Reference proteome</keyword>
<dbReference type="GeneID" id="106172917"/>
<dbReference type="SUPFAM" id="SSF57196">
    <property type="entry name" value="EGF/Laminin"/>
    <property type="match status" value="2"/>
</dbReference>
<feature type="disulfide bond" evidence="6">
    <location>
        <begin position="58"/>
        <end position="67"/>
    </location>
</feature>
<dbReference type="Pfam" id="PF12661">
    <property type="entry name" value="hEGF"/>
    <property type="match status" value="1"/>
</dbReference>
<feature type="domain" description="EGF-like" evidence="8">
    <location>
        <begin position="71"/>
        <end position="107"/>
    </location>
</feature>
<dbReference type="InterPro" id="IPR013032">
    <property type="entry name" value="EGF-like_CS"/>
</dbReference>
<dbReference type="AlphaFoldDB" id="A0A1S3JHC4"/>
<dbReference type="STRING" id="7574.A0A1S3JHC4"/>
<keyword evidence="4 6" id="KW-1015">Disulfide bond</keyword>
<evidence type="ECO:0000313" key="9">
    <source>
        <dbReference type="Proteomes" id="UP000085678"/>
    </source>
</evidence>
<dbReference type="FunFam" id="2.10.25.10:FF:000012">
    <property type="entry name" value="Delta-like protein"/>
    <property type="match status" value="1"/>
</dbReference>
<keyword evidence="2 7" id="KW-0732">Signal</keyword>
<dbReference type="Pfam" id="PF00008">
    <property type="entry name" value="EGF"/>
    <property type="match status" value="1"/>
</dbReference>
<evidence type="ECO:0000256" key="1">
    <source>
        <dbReference type="ARBA" id="ARBA00022536"/>
    </source>
</evidence>
<evidence type="ECO:0000256" key="5">
    <source>
        <dbReference type="ARBA" id="ARBA00023180"/>
    </source>
</evidence>
<feature type="domain" description="EGF-like" evidence="8">
    <location>
        <begin position="32"/>
        <end position="68"/>
    </location>
</feature>
<dbReference type="SMART" id="SM00181">
    <property type="entry name" value="EGF"/>
    <property type="match status" value="2"/>
</dbReference>
<organism evidence="9 10">
    <name type="scientific">Lingula anatina</name>
    <name type="common">Brachiopod</name>
    <name type="synonym">Lingula unguis</name>
    <dbReference type="NCBI Taxonomy" id="7574"/>
    <lineage>
        <taxon>Eukaryota</taxon>
        <taxon>Metazoa</taxon>
        <taxon>Spiralia</taxon>
        <taxon>Lophotrochozoa</taxon>
        <taxon>Brachiopoda</taxon>
        <taxon>Linguliformea</taxon>
        <taxon>Lingulata</taxon>
        <taxon>Lingulida</taxon>
        <taxon>Linguloidea</taxon>
        <taxon>Lingulidae</taxon>
        <taxon>Lingula</taxon>
    </lineage>
</organism>
<evidence type="ECO:0000256" key="2">
    <source>
        <dbReference type="ARBA" id="ARBA00022729"/>
    </source>
</evidence>
<sequence length="110" mass="12034">MAQVFNLIFIFYVSIKLAEDVTAMTMTGEPEDVSGCNSNPCQNGGLCQETDENYMCICPPKQQGEYCEKHVLLNCDYVTCPNGGTCVETAESFKCVCPPGYTGPYCDMPS</sequence>
<dbReference type="GO" id="GO:0005112">
    <property type="term" value="F:Notch binding"/>
    <property type="evidence" value="ECO:0007669"/>
    <property type="project" value="TreeGrafter"/>
</dbReference>
<dbReference type="PROSITE" id="PS00022">
    <property type="entry name" value="EGF_1"/>
    <property type="match status" value="2"/>
</dbReference>
<evidence type="ECO:0000256" key="6">
    <source>
        <dbReference type="PROSITE-ProRule" id="PRU00076"/>
    </source>
</evidence>
<protein>
    <submittedName>
        <fullName evidence="10">Delta-like protein 4</fullName>
    </submittedName>
</protein>
<feature type="signal peptide" evidence="7">
    <location>
        <begin position="1"/>
        <end position="18"/>
    </location>
</feature>
<dbReference type="PANTHER" id="PTHR12916:SF9">
    <property type="entry name" value="NEUROGENIC LOCUS NOTCH HOMOLOG PROTEIN 1-RELATED"/>
    <property type="match status" value="1"/>
</dbReference>
<feature type="disulfide bond" evidence="6">
    <location>
        <begin position="97"/>
        <end position="106"/>
    </location>
</feature>
<dbReference type="Proteomes" id="UP000085678">
    <property type="component" value="Unplaced"/>
</dbReference>
<proteinExistence type="predicted"/>
<dbReference type="OrthoDB" id="430340at2759"/>
<evidence type="ECO:0000256" key="4">
    <source>
        <dbReference type="ARBA" id="ARBA00023157"/>
    </source>
</evidence>
<accession>A0A1S3JHC4</accession>
<feature type="chain" id="PRO_5010349801" evidence="7">
    <location>
        <begin position="19"/>
        <end position="110"/>
    </location>
</feature>
<gene>
    <name evidence="10" type="primary">LOC106172917</name>
</gene>
<name>A0A1S3JHC4_LINAN</name>
<keyword evidence="3" id="KW-0677">Repeat</keyword>
<dbReference type="GO" id="GO:0007219">
    <property type="term" value="P:Notch signaling pathway"/>
    <property type="evidence" value="ECO:0007669"/>
    <property type="project" value="TreeGrafter"/>
</dbReference>
<evidence type="ECO:0000313" key="10">
    <source>
        <dbReference type="RefSeq" id="XP_013409299.1"/>
    </source>
</evidence>
<evidence type="ECO:0000259" key="8">
    <source>
        <dbReference type="PROSITE" id="PS50026"/>
    </source>
</evidence>
<dbReference type="RefSeq" id="XP_013409299.1">
    <property type="nucleotide sequence ID" value="XM_013553845.1"/>
</dbReference>
<dbReference type="PROSITE" id="PS01186">
    <property type="entry name" value="EGF_2"/>
    <property type="match status" value="1"/>
</dbReference>
<dbReference type="PRINTS" id="PR00010">
    <property type="entry name" value="EGFBLOOD"/>
</dbReference>
<comment type="caution">
    <text evidence="6">Lacks conserved residue(s) required for the propagation of feature annotation.</text>
</comment>
<dbReference type="FunFam" id="2.10.25.10:FF:000434">
    <property type="entry name" value="Predicted protein"/>
    <property type="match status" value="1"/>
</dbReference>
<evidence type="ECO:0000256" key="3">
    <source>
        <dbReference type="ARBA" id="ARBA00022737"/>
    </source>
</evidence>
<keyword evidence="1 6" id="KW-0245">EGF-like domain</keyword>
<dbReference type="InParanoid" id="A0A1S3JHC4"/>
<dbReference type="InterPro" id="IPR001881">
    <property type="entry name" value="EGF-like_Ca-bd_dom"/>
</dbReference>